<dbReference type="InterPro" id="IPR016032">
    <property type="entry name" value="Sig_transdc_resp-reg_C-effctor"/>
</dbReference>
<dbReference type="SUPFAM" id="SSF52172">
    <property type="entry name" value="CheY-like"/>
    <property type="match status" value="1"/>
</dbReference>
<dbReference type="InterPro" id="IPR001789">
    <property type="entry name" value="Sig_transdc_resp-reg_receiver"/>
</dbReference>
<sequence length="226" mass="23808">MIDDGPMNEPPTEISVVIADDDPLVCSYLQGVLDATADLRVVGLANDGAEAVDVATRTRPAVVLMDVRMPGVNGVDATRELTRDDADDRPAVVLMTSVDSDQALVDGLRAGANGFTVKTAPVEMITAAVRAAAQGADVLSPEATARLLELTAMPPAPIRDPRLAELPDREREVLRLIGEGQTNAGIARSLYLAESTVKGHVSRLMSKLDCTNRTQLALLAGQLDGS</sequence>
<evidence type="ECO:0000256" key="1">
    <source>
        <dbReference type="ARBA" id="ARBA00022553"/>
    </source>
</evidence>
<evidence type="ECO:0000259" key="6">
    <source>
        <dbReference type="PROSITE" id="PS50043"/>
    </source>
</evidence>
<dbReference type="GO" id="GO:0000160">
    <property type="term" value="P:phosphorelay signal transduction system"/>
    <property type="evidence" value="ECO:0007669"/>
    <property type="project" value="InterPro"/>
</dbReference>
<dbReference type="PANTHER" id="PTHR43214:SF24">
    <property type="entry name" value="TRANSCRIPTIONAL REGULATORY PROTEIN NARL-RELATED"/>
    <property type="match status" value="1"/>
</dbReference>
<keyword evidence="9" id="KW-1185">Reference proteome</keyword>
<keyword evidence="2" id="KW-0805">Transcription regulation</keyword>
<dbReference type="PRINTS" id="PR00038">
    <property type="entry name" value="HTHLUXR"/>
</dbReference>
<accession>A0A1H1RIY3</accession>
<dbReference type="Pfam" id="PF00072">
    <property type="entry name" value="Response_reg"/>
    <property type="match status" value="1"/>
</dbReference>
<dbReference type="InterPro" id="IPR039420">
    <property type="entry name" value="WalR-like"/>
</dbReference>
<reference evidence="8 9" key="1">
    <citation type="submission" date="2016-10" db="EMBL/GenBank/DDBJ databases">
        <authorList>
            <person name="de Groot N.N."/>
        </authorList>
    </citation>
    <scope>NUCLEOTIDE SEQUENCE [LARGE SCALE GENOMIC DNA]</scope>
    <source>
        <strain evidence="8 9">DSM 21800</strain>
    </source>
</reference>
<dbReference type="GO" id="GO:0006355">
    <property type="term" value="P:regulation of DNA-templated transcription"/>
    <property type="evidence" value="ECO:0007669"/>
    <property type="project" value="InterPro"/>
</dbReference>
<dbReference type="Pfam" id="PF00196">
    <property type="entry name" value="GerE"/>
    <property type="match status" value="1"/>
</dbReference>
<evidence type="ECO:0000256" key="4">
    <source>
        <dbReference type="ARBA" id="ARBA00023163"/>
    </source>
</evidence>
<gene>
    <name evidence="8" type="ORF">SAMN04489812_1663</name>
</gene>
<dbReference type="PROSITE" id="PS50043">
    <property type="entry name" value="HTH_LUXR_2"/>
    <property type="match status" value="1"/>
</dbReference>
<proteinExistence type="predicted"/>
<organism evidence="8 9">
    <name type="scientific">Microlunatus soli</name>
    <dbReference type="NCBI Taxonomy" id="630515"/>
    <lineage>
        <taxon>Bacteria</taxon>
        <taxon>Bacillati</taxon>
        <taxon>Actinomycetota</taxon>
        <taxon>Actinomycetes</taxon>
        <taxon>Propionibacteriales</taxon>
        <taxon>Propionibacteriaceae</taxon>
        <taxon>Microlunatus</taxon>
    </lineage>
</organism>
<protein>
    <submittedName>
        <fullName evidence="8">DNA-binding response regulator, NarL/FixJ family, contains REC and HTH domains</fullName>
    </submittedName>
</protein>
<dbReference type="CDD" id="cd17535">
    <property type="entry name" value="REC_NarL-like"/>
    <property type="match status" value="1"/>
</dbReference>
<keyword evidence="4" id="KW-0804">Transcription</keyword>
<dbReference type="InterPro" id="IPR000792">
    <property type="entry name" value="Tscrpt_reg_LuxR_C"/>
</dbReference>
<evidence type="ECO:0000313" key="8">
    <source>
        <dbReference type="EMBL" id="SDS35613.1"/>
    </source>
</evidence>
<evidence type="ECO:0000256" key="2">
    <source>
        <dbReference type="ARBA" id="ARBA00023015"/>
    </source>
</evidence>
<dbReference type="SMART" id="SM00421">
    <property type="entry name" value="HTH_LUXR"/>
    <property type="match status" value="1"/>
</dbReference>
<dbReference type="InterPro" id="IPR058245">
    <property type="entry name" value="NreC/VraR/RcsB-like_REC"/>
</dbReference>
<dbReference type="SMART" id="SM00448">
    <property type="entry name" value="REC"/>
    <property type="match status" value="1"/>
</dbReference>
<feature type="modified residue" description="4-aspartylphosphate" evidence="5">
    <location>
        <position position="66"/>
    </location>
</feature>
<evidence type="ECO:0000313" key="9">
    <source>
        <dbReference type="Proteomes" id="UP000199103"/>
    </source>
</evidence>
<feature type="domain" description="Response regulatory" evidence="7">
    <location>
        <begin position="15"/>
        <end position="133"/>
    </location>
</feature>
<dbReference type="Gene3D" id="3.40.50.2300">
    <property type="match status" value="1"/>
</dbReference>
<dbReference type="GO" id="GO:0003677">
    <property type="term" value="F:DNA binding"/>
    <property type="evidence" value="ECO:0007669"/>
    <property type="project" value="UniProtKB-KW"/>
</dbReference>
<dbReference type="PROSITE" id="PS50110">
    <property type="entry name" value="RESPONSE_REGULATORY"/>
    <property type="match status" value="1"/>
</dbReference>
<dbReference type="PROSITE" id="PS00622">
    <property type="entry name" value="HTH_LUXR_1"/>
    <property type="match status" value="1"/>
</dbReference>
<evidence type="ECO:0000259" key="7">
    <source>
        <dbReference type="PROSITE" id="PS50110"/>
    </source>
</evidence>
<evidence type="ECO:0000256" key="5">
    <source>
        <dbReference type="PROSITE-ProRule" id="PRU00169"/>
    </source>
</evidence>
<dbReference type="AlphaFoldDB" id="A0A1H1RIY3"/>
<dbReference type="SUPFAM" id="SSF46894">
    <property type="entry name" value="C-terminal effector domain of the bipartite response regulators"/>
    <property type="match status" value="1"/>
</dbReference>
<dbReference type="EMBL" id="LT629772">
    <property type="protein sequence ID" value="SDS35613.1"/>
    <property type="molecule type" value="Genomic_DNA"/>
</dbReference>
<dbReference type="STRING" id="630515.SAMN04489812_1663"/>
<evidence type="ECO:0000256" key="3">
    <source>
        <dbReference type="ARBA" id="ARBA00023125"/>
    </source>
</evidence>
<feature type="domain" description="HTH luxR-type" evidence="6">
    <location>
        <begin position="159"/>
        <end position="224"/>
    </location>
</feature>
<dbReference type="PANTHER" id="PTHR43214">
    <property type="entry name" value="TWO-COMPONENT RESPONSE REGULATOR"/>
    <property type="match status" value="1"/>
</dbReference>
<keyword evidence="1 5" id="KW-0597">Phosphoprotein</keyword>
<dbReference type="InterPro" id="IPR011006">
    <property type="entry name" value="CheY-like_superfamily"/>
</dbReference>
<dbReference type="Proteomes" id="UP000199103">
    <property type="component" value="Chromosome I"/>
</dbReference>
<name>A0A1H1RIY3_9ACTN</name>
<keyword evidence="3 8" id="KW-0238">DNA-binding</keyword>
<dbReference type="CDD" id="cd06170">
    <property type="entry name" value="LuxR_C_like"/>
    <property type="match status" value="1"/>
</dbReference>